<organism evidence="1 2">
    <name type="scientific">Sphingomonas kyeonggiensis</name>
    <dbReference type="NCBI Taxonomy" id="1268553"/>
    <lineage>
        <taxon>Bacteria</taxon>
        <taxon>Pseudomonadati</taxon>
        <taxon>Pseudomonadota</taxon>
        <taxon>Alphaproteobacteria</taxon>
        <taxon>Sphingomonadales</taxon>
        <taxon>Sphingomonadaceae</taxon>
        <taxon>Sphingomonas</taxon>
    </lineage>
</organism>
<evidence type="ECO:0000313" key="1">
    <source>
        <dbReference type="EMBL" id="MBB4837119.1"/>
    </source>
</evidence>
<sequence length="95" mass="10715">MTDLRSALEKASRQRLLHYLARSIHGFTIMARDPDASDAARKDINNRIHYLAGHLMKLIDPESPLNEWNLDGIVEHASKLNARLAEDNLLALMAV</sequence>
<dbReference type="Proteomes" id="UP000575241">
    <property type="component" value="Unassembled WGS sequence"/>
</dbReference>
<dbReference type="RefSeq" id="WP_184161146.1">
    <property type="nucleotide sequence ID" value="NZ_JACHLN010000001.1"/>
</dbReference>
<dbReference type="AlphaFoldDB" id="A0A7W7JXC9"/>
<proteinExistence type="predicted"/>
<dbReference type="EMBL" id="JACHLN010000001">
    <property type="protein sequence ID" value="MBB4837119.1"/>
    <property type="molecule type" value="Genomic_DNA"/>
</dbReference>
<reference evidence="1 2" key="1">
    <citation type="submission" date="2020-08" db="EMBL/GenBank/DDBJ databases">
        <title>Functional genomics of gut bacteria from endangered species of beetles.</title>
        <authorList>
            <person name="Carlos-Shanley C."/>
        </authorList>
    </citation>
    <scope>NUCLEOTIDE SEQUENCE [LARGE SCALE GENOMIC DNA]</scope>
    <source>
        <strain evidence="1 2">S00224</strain>
    </source>
</reference>
<gene>
    <name evidence="1" type="ORF">HNP52_000170</name>
</gene>
<accession>A0A7W7JXC9</accession>
<comment type="caution">
    <text evidence="1">The sequence shown here is derived from an EMBL/GenBank/DDBJ whole genome shotgun (WGS) entry which is preliminary data.</text>
</comment>
<protein>
    <submittedName>
        <fullName evidence="1">Uncharacterized protein</fullName>
    </submittedName>
</protein>
<keyword evidence="2" id="KW-1185">Reference proteome</keyword>
<name>A0A7W7JXC9_9SPHN</name>
<evidence type="ECO:0000313" key="2">
    <source>
        <dbReference type="Proteomes" id="UP000575241"/>
    </source>
</evidence>